<dbReference type="EMBL" id="ML178841">
    <property type="protein sequence ID" value="TFK98177.1"/>
    <property type="molecule type" value="Genomic_DNA"/>
</dbReference>
<gene>
    <name evidence="7" type="ORF">BDV98DRAFT_606987</name>
</gene>
<evidence type="ECO:0000256" key="1">
    <source>
        <dbReference type="ARBA" id="ARBA00007594"/>
    </source>
</evidence>
<dbReference type="InterPro" id="IPR016082">
    <property type="entry name" value="Ribosomal_uL30_ferredoxin-like"/>
</dbReference>
<evidence type="ECO:0000256" key="5">
    <source>
        <dbReference type="SAM" id="MobiDB-lite"/>
    </source>
</evidence>
<dbReference type="Pfam" id="PF00327">
    <property type="entry name" value="Ribosomal_L30"/>
    <property type="match status" value="1"/>
</dbReference>
<dbReference type="InterPro" id="IPR036919">
    <property type="entry name" value="Ribo_uL30_ferredoxin-like_sf"/>
</dbReference>
<keyword evidence="2" id="KW-0689">Ribosomal protein</keyword>
<dbReference type="GO" id="GO:0015934">
    <property type="term" value="C:large ribosomal subunit"/>
    <property type="evidence" value="ECO:0007669"/>
    <property type="project" value="InterPro"/>
</dbReference>
<dbReference type="AlphaFoldDB" id="A0A5C3QAG4"/>
<dbReference type="GO" id="GO:0006412">
    <property type="term" value="P:translation"/>
    <property type="evidence" value="ECO:0007669"/>
    <property type="project" value="InterPro"/>
</dbReference>
<feature type="domain" description="Large ribosomal subunit protein uL30-like ferredoxin-like fold" evidence="6">
    <location>
        <begin position="95"/>
        <end position="145"/>
    </location>
</feature>
<dbReference type="STRING" id="1884261.A0A5C3QAG4"/>
<feature type="region of interest" description="Disordered" evidence="5">
    <location>
        <begin position="71"/>
        <end position="93"/>
    </location>
</feature>
<reference evidence="7 8" key="1">
    <citation type="journal article" date="2019" name="Nat. Ecol. Evol.">
        <title>Megaphylogeny resolves global patterns of mushroom evolution.</title>
        <authorList>
            <person name="Varga T."/>
            <person name="Krizsan K."/>
            <person name="Foldi C."/>
            <person name="Dima B."/>
            <person name="Sanchez-Garcia M."/>
            <person name="Sanchez-Ramirez S."/>
            <person name="Szollosi G.J."/>
            <person name="Szarkandi J.G."/>
            <person name="Papp V."/>
            <person name="Albert L."/>
            <person name="Andreopoulos W."/>
            <person name="Angelini C."/>
            <person name="Antonin V."/>
            <person name="Barry K.W."/>
            <person name="Bougher N.L."/>
            <person name="Buchanan P."/>
            <person name="Buyck B."/>
            <person name="Bense V."/>
            <person name="Catcheside P."/>
            <person name="Chovatia M."/>
            <person name="Cooper J."/>
            <person name="Damon W."/>
            <person name="Desjardin D."/>
            <person name="Finy P."/>
            <person name="Geml J."/>
            <person name="Haridas S."/>
            <person name="Hughes K."/>
            <person name="Justo A."/>
            <person name="Karasinski D."/>
            <person name="Kautmanova I."/>
            <person name="Kiss B."/>
            <person name="Kocsube S."/>
            <person name="Kotiranta H."/>
            <person name="LaButti K.M."/>
            <person name="Lechner B.E."/>
            <person name="Liimatainen K."/>
            <person name="Lipzen A."/>
            <person name="Lukacs Z."/>
            <person name="Mihaltcheva S."/>
            <person name="Morgado L.N."/>
            <person name="Niskanen T."/>
            <person name="Noordeloos M.E."/>
            <person name="Ohm R.A."/>
            <person name="Ortiz-Santana B."/>
            <person name="Ovrebo C."/>
            <person name="Racz N."/>
            <person name="Riley R."/>
            <person name="Savchenko A."/>
            <person name="Shiryaev A."/>
            <person name="Soop K."/>
            <person name="Spirin V."/>
            <person name="Szebenyi C."/>
            <person name="Tomsovsky M."/>
            <person name="Tulloss R.E."/>
            <person name="Uehling J."/>
            <person name="Grigoriev I.V."/>
            <person name="Vagvolgyi C."/>
            <person name="Papp T."/>
            <person name="Martin F.M."/>
            <person name="Miettinen O."/>
            <person name="Hibbett D.S."/>
            <person name="Nagy L.G."/>
        </authorList>
    </citation>
    <scope>NUCLEOTIDE SEQUENCE [LARGE SCALE GENOMIC DNA]</scope>
    <source>
        <strain evidence="7 8">CBS 309.79</strain>
    </source>
</reference>
<proteinExistence type="inferred from homology"/>
<organism evidence="7 8">
    <name type="scientific">Pterulicium gracile</name>
    <dbReference type="NCBI Taxonomy" id="1884261"/>
    <lineage>
        <taxon>Eukaryota</taxon>
        <taxon>Fungi</taxon>
        <taxon>Dikarya</taxon>
        <taxon>Basidiomycota</taxon>
        <taxon>Agaricomycotina</taxon>
        <taxon>Agaricomycetes</taxon>
        <taxon>Agaricomycetidae</taxon>
        <taxon>Agaricales</taxon>
        <taxon>Pleurotineae</taxon>
        <taxon>Pterulaceae</taxon>
        <taxon>Pterulicium</taxon>
    </lineage>
</organism>
<protein>
    <recommendedName>
        <fullName evidence="4">Large ribosomal subunit protein uL30m</fullName>
    </recommendedName>
</protein>
<evidence type="ECO:0000259" key="6">
    <source>
        <dbReference type="Pfam" id="PF00327"/>
    </source>
</evidence>
<feature type="compositionally biased region" description="Low complexity" evidence="5">
    <location>
        <begin position="73"/>
        <end position="87"/>
    </location>
</feature>
<evidence type="ECO:0000256" key="3">
    <source>
        <dbReference type="ARBA" id="ARBA00023274"/>
    </source>
</evidence>
<sequence length="182" mass="19624">MLSYVCTRRAALRSLQSSATWLRAAGISSTAKTDATAVPIPSASNAEPILPSTDLPASSFSSFAASPNPGLESLTSASSSSSQNTTTDPNAHTHYKITLTRSAISLGSAKQGTLKALGFHRRFQVVYHAHSPLIAGKILAVKELVHVENVTKGQVRTREEMRVERKASRGYEKTGERMRAQW</sequence>
<evidence type="ECO:0000313" key="8">
    <source>
        <dbReference type="Proteomes" id="UP000305067"/>
    </source>
</evidence>
<name>A0A5C3QAG4_9AGAR</name>
<accession>A0A5C3QAG4</accession>
<dbReference type="PANTHER" id="PTHR15892:SF2">
    <property type="entry name" value="LARGE RIBOSOMAL SUBUNIT PROTEIN UL30M"/>
    <property type="match status" value="1"/>
</dbReference>
<evidence type="ECO:0000256" key="2">
    <source>
        <dbReference type="ARBA" id="ARBA00022980"/>
    </source>
</evidence>
<keyword evidence="8" id="KW-1185">Reference proteome</keyword>
<dbReference type="CDD" id="cd01658">
    <property type="entry name" value="Ribosomal_L30"/>
    <property type="match status" value="1"/>
</dbReference>
<evidence type="ECO:0000313" key="7">
    <source>
        <dbReference type="EMBL" id="TFK98177.1"/>
    </source>
</evidence>
<dbReference type="SUPFAM" id="SSF55129">
    <property type="entry name" value="Ribosomal protein L30p/L7e"/>
    <property type="match status" value="1"/>
</dbReference>
<comment type="similarity">
    <text evidence="1">Belongs to the universal ribosomal protein uL30 family.</text>
</comment>
<evidence type="ECO:0000256" key="4">
    <source>
        <dbReference type="ARBA" id="ARBA00035281"/>
    </source>
</evidence>
<dbReference type="Proteomes" id="UP000305067">
    <property type="component" value="Unassembled WGS sequence"/>
</dbReference>
<dbReference type="PANTHER" id="PTHR15892">
    <property type="entry name" value="MITOCHONDRIAL RIBOSOMAL PROTEIN L30"/>
    <property type="match status" value="1"/>
</dbReference>
<dbReference type="OrthoDB" id="509901at2759"/>
<dbReference type="InterPro" id="IPR005996">
    <property type="entry name" value="Ribosomal_uL30_bac-type"/>
</dbReference>
<dbReference type="Gene3D" id="3.30.1390.20">
    <property type="entry name" value="Ribosomal protein L30, ferredoxin-like fold domain"/>
    <property type="match status" value="1"/>
</dbReference>
<keyword evidence="3" id="KW-0687">Ribonucleoprotein</keyword>
<dbReference type="GO" id="GO:0005739">
    <property type="term" value="C:mitochondrion"/>
    <property type="evidence" value="ECO:0007669"/>
    <property type="project" value="TreeGrafter"/>
</dbReference>
<dbReference type="GO" id="GO:0003735">
    <property type="term" value="F:structural constituent of ribosome"/>
    <property type="evidence" value="ECO:0007669"/>
    <property type="project" value="InterPro"/>
</dbReference>